<protein>
    <submittedName>
        <fullName evidence="1">Uncharacterized protein</fullName>
    </submittedName>
</protein>
<proteinExistence type="predicted"/>
<comment type="caution">
    <text evidence="1">The sequence shown here is derived from an EMBL/GenBank/DDBJ whole genome shotgun (WGS) entry which is preliminary data.</text>
</comment>
<evidence type="ECO:0000313" key="2">
    <source>
        <dbReference type="Proteomes" id="UP000814033"/>
    </source>
</evidence>
<dbReference type="Proteomes" id="UP000814033">
    <property type="component" value="Unassembled WGS sequence"/>
</dbReference>
<sequence length="259" mass="27907">MPALHLPSQEYRAMPSVDPNATCGTCSAKFPSVAKKKAHVRDKHWPVCNNCSEKLPSRRHLAEHQRGQCSRSKFRSSKPAGGASASAASPVTKKVERSRNKPSPTPLTAAGSEGVSSHTAVVVDESTSNPTVVERPAPASDSAVVEPAPPPNTSAAATPAASTAEDIGTPPQHHDRICTKGACDLKFETARAWNVHLALVHGIIDPENEKDTTLQDWCNWHYFLGDSRPKCITCQELFNADSELRQHVCLYGVDASDEQ</sequence>
<evidence type="ECO:0000313" key="1">
    <source>
        <dbReference type="EMBL" id="KAI0053129.1"/>
    </source>
</evidence>
<reference evidence="1" key="2">
    <citation type="journal article" date="2022" name="New Phytol.">
        <title>Evolutionary transition to the ectomycorrhizal habit in the genomes of a hyperdiverse lineage of mushroom-forming fungi.</title>
        <authorList>
            <person name="Looney B."/>
            <person name="Miyauchi S."/>
            <person name="Morin E."/>
            <person name="Drula E."/>
            <person name="Courty P.E."/>
            <person name="Kohler A."/>
            <person name="Kuo A."/>
            <person name="LaButti K."/>
            <person name="Pangilinan J."/>
            <person name="Lipzen A."/>
            <person name="Riley R."/>
            <person name="Andreopoulos W."/>
            <person name="He G."/>
            <person name="Johnson J."/>
            <person name="Nolan M."/>
            <person name="Tritt A."/>
            <person name="Barry K.W."/>
            <person name="Grigoriev I.V."/>
            <person name="Nagy L.G."/>
            <person name="Hibbett D."/>
            <person name="Henrissat B."/>
            <person name="Matheny P.B."/>
            <person name="Labbe J."/>
            <person name="Martin F.M."/>
        </authorList>
    </citation>
    <scope>NUCLEOTIDE SEQUENCE</scope>
    <source>
        <strain evidence="1">FP105234-sp</strain>
    </source>
</reference>
<reference evidence="1" key="1">
    <citation type="submission" date="2021-02" db="EMBL/GenBank/DDBJ databases">
        <authorList>
            <consortium name="DOE Joint Genome Institute"/>
            <person name="Ahrendt S."/>
            <person name="Looney B.P."/>
            <person name="Miyauchi S."/>
            <person name="Morin E."/>
            <person name="Drula E."/>
            <person name="Courty P.E."/>
            <person name="Chicoki N."/>
            <person name="Fauchery L."/>
            <person name="Kohler A."/>
            <person name="Kuo A."/>
            <person name="Labutti K."/>
            <person name="Pangilinan J."/>
            <person name="Lipzen A."/>
            <person name="Riley R."/>
            <person name="Andreopoulos W."/>
            <person name="He G."/>
            <person name="Johnson J."/>
            <person name="Barry K.W."/>
            <person name="Grigoriev I.V."/>
            <person name="Nagy L."/>
            <person name="Hibbett D."/>
            <person name="Henrissat B."/>
            <person name="Matheny P.B."/>
            <person name="Labbe J."/>
            <person name="Martin F."/>
        </authorList>
    </citation>
    <scope>NUCLEOTIDE SEQUENCE</scope>
    <source>
        <strain evidence="1">FP105234-sp</strain>
    </source>
</reference>
<name>A0ACB8S9Z4_9AGAM</name>
<accession>A0ACB8S9Z4</accession>
<keyword evidence="2" id="KW-1185">Reference proteome</keyword>
<gene>
    <name evidence="1" type="ORF">FA95DRAFT_1601173</name>
</gene>
<dbReference type="EMBL" id="MU275841">
    <property type="protein sequence ID" value="KAI0053129.1"/>
    <property type="molecule type" value="Genomic_DNA"/>
</dbReference>
<organism evidence="1 2">
    <name type="scientific">Auriscalpium vulgare</name>
    <dbReference type="NCBI Taxonomy" id="40419"/>
    <lineage>
        <taxon>Eukaryota</taxon>
        <taxon>Fungi</taxon>
        <taxon>Dikarya</taxon>
        <taxon>Basidiomycota</taxon>
        <taxon>Agaricomycotina</taxon>
        <taxon>Agaricomycetes</taxon>
        <taxon>Russulales</taxon>
        <taxon>Auriscalpiaceae</taxon>
        <taxon>Auriscalpium</taxon>
    </lineage>
</organism>